<dbReference type="Gene3D" id="3.30.40.10">
    <property type="entry name" value="Zinc/RING finger domain, C3HC4 (zinc finger)"/>
    <property type="match status" value="1"/>
</dbReference>
<dbReference type="InterPro" id="IPR013083">
    <property type="entry name" value="Znf_RING/FYVE/PHD"/>
</dbReference>
<dbReference type="EMBL" id="JAACJM010000043">
    <property type="protein sequence ID" value="KAF5360281.1"/>
    <property type="molecule type" value="Genomic_DNA"/>
</dbReference>
<keyword evidence="1" id="KW-0479">Metal-binding</keyword>
<keyword evidence="9" id="KW-1185">Reference proteome</keyword>
<dbReference type="AlphaFoldDB" id="A0A8H5G8K4"/>
<evidence type="ECO:0000256" key="6">
    <source>
        <dbReference type="SAM" id="MobiDB-lite"/>
    </source>
</evidence>
<feature type="region of interest" description="Disordered" evidence="6">
    <location>
        <begin position="273"/>
        <end position="297"/>
    </location>
</feature>
<dbReference type="PROSITE" id="PS00518">
    <property type="entry name" value="ZF_RING_1"/>
    <property type="match status" value="1"/>
</dbReference>
<organism evidence="8 9">
    <name type="scientific">Tetrapyrgos nigripes</name>
    <dbReference type="NCBI Taxonomy" id="182062"/>
    <lineage>
        <taxon>Eukaryota</taxon>
        <taxon>Fungi</taxon>
        <taxon>Dikarya</taxon>
        <taxon>Basidiomycota</taxon>
        <taxon>Agaricomycotina</taxon>
        <taxon>Agaricomycetes</taxon>
        <taxon>Agaricomycetidae</taxon>
        <taxon>Agaricales</taxon>
        <taxon>Marasmiineae</taxon>
        <taxon>Marasmiaceae</taxon>
        <taxon>Tetrapyrgos</taxon>
    </lineage>
</organism>
<feature type="region of interest" description="Disordered" evidence="6">
    <location>
        <begin position="200"/>
        <end position="236"/>
    </location>
</feature>
<dbReference type="GO" id="GO:0008270">
    <property type="term" value="F:zinc ion binding"/>
    <property type="evidence" value="ECO:0007669"/>
    <property type="project" value="UniProtKB-KW"/>
</dbReference>
<keyword evidence="3" id="KW-0862">Zinc</keyword>
<feature type="domain" description="RING-type" evidence="7">
    <location>
        <begin position="10"/>
        <end position="51"/>
    </location>
</feature>
<evidence type="ECO:0000256" key="5">
    <source>
        <dbReference type="SAM" id="Coils"/>
    </source>
</evidence>
<feature type="coiled-coil region" evidence="5">
    <location>
        <begin position="126"/>
        <end position="186"/>
    </location>
</feature>
<dbReference type="InterPro" id="IPR017907">
    <property type="entry name" value="Znf_RING_CS"/>
</dbReference>
<protein>
    <recommendedName>
        <fullName evidence="7">RING-type domain-containing protein</fullName>
    </recommendedName>
</protein>
<evidence type="ECO:0000256" key="2">
    <source>
        <dbReference type="ARBA" id="ARBA00022771"/>
    </source>
</evidence>
<evidence type="ECO:0000313" key="8">
    <source>
        <dbReference type="EMBL" id="KAF5360281.1"/>
    </source>
</evidence>
<sequence>MLVVDPTSSCDICLDPYGNEPEREPHIIACGHVFCRRCLRQVTPMKCPMCRKLFLFSDIQKLHVERSVETEKKKKYSLLRRMILTCDSEEEDVAAVRKEVDDFFEQASEEDQHCPLRKTVEILDRLQHAKDRKRHDKKKIRHLEKLVLTWKNFAHQMQLSQSSSSEQKLKELVTKYQQEAESLRAELELRQKFDEFHLNDKKLRKHHSPNPLPKPPRITTTFAPPSAAQAPWTSNPSLPLEIRRHASEKQKHGHGHGHGHGHHVQAQAPMQHVPVPRRPDYPEIDTNGDTRDDNDLNPSAFSTMEYPPAATQRPVPPFRPGFAPAATSHRPALRLSTRFAGNLGTITREVVHSDDDAAYFTCPTRPRSLWMDEVDEALYRGVPVGHYGVAEV</sequence>
<feature type="compositionally biased region" description="Basic residues" evidence="6">
    <location>
        <begin position="251"/>
        <end position="263"/>
    </location>
</feature>
<dbReference type="OrthoDB" id="6105938at2759"/>
<keyword evidence="2 4" id="KW-0863">Zinc-finger</keyword>
<dbReference type="InterPro" id="IPR001841">
    <property type="entry name" value="Znf_RING"/>
</dbReference>
<dbReference type="SUPFAM" id="SSF57850">
    <property type="entry name" value="RING/U-box"/>
    <property type="match status" value="1"/>
</dbReference>
<gene>
    <name evidence="8" type="ORF">D9758_009148</name>
</gene>
<dbReference type="PROSITE" id="PS50089">
    <property type="entry name" value="ZF_RING_2"/>
    <property type="match status" value="1"/>
</dbReference>
<dbReference type="Pfam" id="PF14634">
    <property type="entry name" value="zf-RING_5"/>
    <property type="match status" value="1"/>
</dbReference>
<dbReference type="SMART" id="SM00184">
    <property type="entry name" value="RING"/>
    <property type="match status" value="1"/>
</dbReference>
<evidence type="ECO:0000256" key="4">
    <source>
        <dbReference type="PROSITE-ProRule" id="PRU00175"/>
    </source>
</evidence>
<evidence type="ECO:0000259" key="7">
    <source>
        <dbReference type="PROSITE" id="PS50089"/>
    </source>
</evidence>
<evidence type="ECO:0000256" key="3">
    <source>
        <dbReference type="ARBA" id="ARBA00022833"/>
    </source>
</evidence>
<proteinExistence type="predicted"/>
<accession>A0A8H5G8K4</accession>
<evidence type="ECO:0000313" key="9">
    <source>
        <dbReference type="Proteomes" id="UP000559256"/>
    </source>
</evidence>
<name>A0A8H5G8K4_9AGAR</name>
<reference evidence="8 9" key="1">
    <citation type="journal article" date="2020" name="ISME J.">
        <title>Uncovering the hidden diversity of litter-decomposition mechanisms in mushroom-forming fungi.</title>
        <authorList>
            <person name="Floudas D."/>
            <person name="Bentzer J."/>
            <person name="Ahren D."/>
            <person name="Johansson T."/>
            <person name="Persson P."/>
            <person name="Tunlid A."/>
        </authorList>
    </citation>
    <scope>NUCLEOTIDE SEQUENCE [LARGE SCALE GENOMIC DNA]</scope>
    <source>
        <strain evidence="8 9">CBS 291.85</strain>
    </source>
</reference>
<dbReference type="Proteomes" id="UP000559256">
    <property type="component" value="Unassembled WGS sequence"/>
</dbReference>
<keyword evidence="5" id="KW-0175">Coiled coil</keyword>
<feature type="region of interest" description="Disordered" evidence="6">
    <location>
        <begin position="247"/>
        <end position="266"/>
    </location>
</feature>
<evidence type="ECO:0000256" key="1">
    <source>
        <dbReference type="ARBA" id="ARBA00022723"/>
    </source>
</evidence>
<comment type="caution">
    <text evidence="8">The sequence shown here is derived from an EMBL/GenBank/DDBJ whole genome shotgun (WGS) entry which is preliminary data.</text>
</comment>